<protein>
    <recommendedName>
        <fullName evidence="2">Antitoxin</fullName>
    </recommendedName>
</protein>
<dbReference type="EMBL" id="AP019695">
    <property type="protein sequence ID" value="BBK22658.1"/>
    <property type="molecule type" value="Genomic_DNA"/>
</dbReference>
<name>A0A6N4TIH8_9FIRM</name>
<dbReference type="SUPFAM" id="SSF143120">
    <property type="entry name" value="YefM-like"/>
    <property type="match status" value="1"/>
</dbReference>
<accession>A0A6N4TIH8</accession>
<dbReference type="InterPro" id="IPR036165">
    <property type="entry name" value="YefM-like_sf"/>
</dbReference>
<comment type="similarity">
    <text evidence="1 2">Belongs to the phD/YefM antitoxin family.</text>
</comment>
<dbReference type="Proteomes" id="UP000464754">
    <property type="component" value="Chromosome"/>
</dbReference>
<keyword evidence="4" id="KW-1185">Reference proteome</keyword>
<dbReference type="AlphaFoldDB" id="A0A6N4TIH8"/>
<organism evidence="3 4">
    <name type="scientific">Amedibacterium intestinale</name>
    <dbReference type="NCBI Taxonomy" id="2583452"/>
    <lineage>
        <taxon>Bacteria</taxon>
        <taxon>Bacillati</taxon>
        <taxon>Bacillota</taxon>
        <taxon>Erysipelotrichia</taxon>
        <taxon>Erysipelotrichales</taxon>
        <taxon>Erysipelotrichaceae</taxon>
        <taxon>Amedibacterium</taxon>
    </lineage>
</organism>
<evidence type="ECO:0000256" key="2">
    <source>
        <dbReference type="RuleBase" id="RU362080"/>
    </source>
</evidence>
<gene>
    <name evidence="3" type="ORF">Aargi30884_15610</name>
</gene>
<evidence type="ECO:0000256" key="1">
    <source>
        <dbReference type="ARBA" id="ARBA00009981"/>
    </source>
</evidence>
<evidence type="ECO:0000313" key="3">
    <source>
        <dbReference type="EMBL" id="BBK22658.1"/>
    </source>
</evidence>
<dbReference type="RefSeq" id="WP_118277764.1">
    <property type="nucleotide sequence ID" value="NZ_AP019695.1"/>
</dbReference>
<dbReference type="KEGG" id="aarg:Aargi30884_15610"/>
<dbReference type="Pfam" id="PF02604">
    <property type="entry name" value="PhdYeFM_antitox"/>
    <property type="match status" value="1"/>
</dbReference>
<sequence length="109" mass="12251">MNINSNMLEVILNSTISISELTKAGAKKIFDGLSKDNSKIVLRNNKPVAALISPDRYQDLLEKEEDLQLLEMALARQGKDSALTTREDFLKEMGIDDKSLLELPEIEME</sequence>
<dbReference type="InterPro" id="IPR006442">
    <property type="entry name" value="Antitoxin_Phd/YefM"/>
</dbReference>
<proteinExistence type="inferred from homology"/>
<evidence type="ECO:0000313" key="4">
    <source>
        <dbReference type="Proteomes" id="UP000464754"/>
    </source>
</evidence>
<reference evidence="4" key="1">
    <citation type="submission" date="2019-05" db="EMBL/GenBank/DDBJ databases">
        <title>Complete genome sequencing of Absiella argi strain JCM 30884.</title>
        <authorList>
            <person name="Sakamoto M."/>
            <person name="Murakami T."/>
            <person name="Mori H."/>
        </authorList>
    </citation>
    <scope>NUCLEOTIDE SEQUENCE [LARGE SCALE GENOMIC DNA]</scope>
    <source>
        <strain evidence="4">JCM 30884</strain>
    </source>
</reference>
<comment type="function">
    <text evidence="2">Antitoxin component of a type II toxin-antitoxin (TA) system.</text>
</comment>